<gene>
    <name evidence="1" type="ORF">CEXT_253611</name>
</gene>
<organism evidence="1 2">
    <name type="scientific">Caerostris extrusa</name>
    <name type="common">Bark spider</name>
    <name type="synonym">Caerostris bankana</name>
    <dbReference type="NCBI Taxonomy" id="172846"/>
    <lineage>
        <taxon>Eukaryota</taxon>
        <taxon>Metazoa</taxon>
        <taxon>Ecdysozoa</taxon>
        <taxon>Arthropoda</taxon>
        <taxon>Chelicerata</taxon>
        <taxon>Arachnida</taxon>
        <taxon>Araneae</taxon>
        <taxon>Araneomorphae</taxon>
        <taxon>Entelegynae</taxon>
        <taxon>Araneoidea</taxon>
        <taxon>Araneidae</taxon>
        <taxon>Caerostris</taxon>
    </lineage>
</organism>
<evidence type="ECO:0000313" key="1">
    <source>
        <dbReference type="EMBL" id="GIY25307.1"/>
    </source>
</evidence>
<accession>A0AAV4RXU6</accession>
<evidence type="ECO:0000313" key="2">
    <source>
        <dbReference type="Proteomes" id="UP001054945"/>
    </source>
</evidence>
<sequence length="81" mass="9278">MDYSSVKMLGFARLISSEKSGLACCRRLCHSSRRFDLKSNCEKNLSETEYLMPPIILKSAASYFILVDSSYQKKIPHLNKK</sequence>
<reference evidence="1 2" key="1">
    <citation type="submission" date="2021-06" db="EMBL/GenBank/DDBJ databases">
        <title>Caerostris extrusa draft genome.</title>
        <authorList>
            <person name="Kono N."/>
            <person name="Arakawa K."/>
        </authorList>
    </citation>
    <scope>NUCLEOTIDE SEQUENCE [LARGE SCALE GENOMIC DNA]</scope>
</reference>
<proteinExistence type="predicted"/>
<dbReference type="EMBL" id="BPLR01008516">
    <property type="protein sequence ID" value="GIY25307.1"/>
    <property type="molecule type" value="Genomic_DNA"/>
</dbReference>
<keyword evidence="2" id="KW-1185">Reference proteome</keyword>
<dbReference type="AlphaFoldDB" id="A0AAV4RXU6"/>
<dbReference type="Proteomes" id="UP001054945">
    <property type="component" value="Unassembled WGS sequence"/>
</dbReference>
<name>A0AAV4RXU6_CAEEX</name>
<protein>
    <submittedName>
        <fullName evidence="1">Uncharacterized protein</fullName>
    </submittedName>
</protein>
<comment type="caution">
    <text evidence="1">The sequence shown here is derived from an EMBL/GenBank/DDBJ whole genome shotgun (WGS) entry which is preliminary data.</text>
</comment>